<protein>
    <submittedName>
        <fullName evidence="1">Uncharacterized protein</fullName>
    </submittedName>
</protein>
<sequence length="237" mass="26691">MACVGWVWAQVSTEAAQLLERARNVLGGPALTNLKTYREVTTTIYYLPDGTEESRIVTLLLIDFANSRVRLELYDPESVNGPNPIPLALQQYSLQESFFWSRETSLRPLPKDQREILRSSLYTGWLGLKYGSSNRERANVAQGSLRNQTGRLLTVSTQGWVSTYLLNADGLLLGERLNIPGIGESITFFSNYRVVQGVRLPQKWENFVGGVLAARGEVMEVEINPIFTDTDFFKPVR</sequence>
<comment type="caution">
    <text evidence="1">The sequence shown here is derived from an EMBL/GenBank/DDBJ whole genome shotgun (WGS) entry which is preliminary data.</text>
</comment>
<reference evidence="1" key="1">
    <citation type="journal article" date="2020" name="mSystems">
        <title>Genome- and Community-Level Interaction Insights into Carbon Utilization and Element Cycling Functions of Hydrothermarchaeota in Hydrothermal Sediment.</title>
        <authorList>
            <person name="Zhou Z."/>
            <person name="Liu Y."/>
            <person name="Xu W."/>
            <person name="Pan J."/>
            <person name="Luo Z.H."/>
            <person name="Li M."/>
        </authorList>
    </citation>
    <scope>NUCLEOTIDE SEQUENCE [LARGE SCALE GENOMIC DNA]</scope>
    <source>
        <strain evidence="1">SpSt-524</strain>
    </source>
</reference>
<dbReference type="AlphaFoldDB" id="A0A7C3HTL7"/>
<gene>
    <name evidence="1" type="ORF">ENS82_04245</name>
</gene>
<accession>A0A7C3HTL7</accession>
<dbReference type="EMBL" id="DSWI01000011">
    <property type="protein sequence ID" value="HFG19919.1"/>
    <property type="molecule type" value="Genomic_DNA"/>
</dbReference>
<name>A0A7C3HTL7_MEIRU</name>
<evidence type="ECO:0000313" key="1">
    <source>
        <dbReference type="EMBL" id="HFG19919.1"/>
    </source>
</evidence>
<organism evidence="1">
    <name type="scientific">Meiothermus ruber</name>
    <dbReference type="NCBI Taxonomy" id="277"/>
    <lineage>
        <taxon>Bacteria</taxon>
        <taxon>Thermotogati</taxon>
        <taxon>Deinococcota</taxon>
        <taxon>Deinococci</taxon>
        <taxon>Thermales</taxon>
        <taxon>Thermaceae</taxon>
        <taxon>Meiothermus</taxon>
    </lineage>
</organism>
<proteinExistence type="predicted"/>